<dbReference type="SUPFAM" id="SSF46689">
    <property type="entry name" value="Homeodomain-like"/>
    <property type="match status" value="1"/>
</dbReference>
<dbReference type="Proteomes" id="UP000192472">
    <property type="component" value="Unassembled WGS sequence"/>
</dbReference>
<dbReference type="GO" id="GO:0043565">
    <property type="term" value="F:sequence-specific DNA binding"/>
    <property type="evidence" value="ECO:0007669"/>
    <property type="project" value="InterPro"/>
</dbReference>
<dbReference type="Gene3D" id="1.10.10.60">
    <property type="entry name" value="Homeodomain-like"/>
    <property type="match status" value="1"/>
</dbReference>
<dbReference type="PROSITE" id="PS01124">
    <property type="entry name" value="HTH_ARAC_FAMILY_2"/>
    <property type="match status" value="1"/>
</dbReference>
<evidence type="ECO:0000313" key="6">
    <source>
        <dbReference type="Proteomes" id="UP000192472"/>
    </source>
</evidence>
<keyword evidence="1" id="KW-0805">Transcription regulation</keyword>
<keyword evidence="6" id="KW-1185">Reference proteome</keyword>
<proteinExistence type="predicted"/>
<dbReference type="AlphaFoldDB" id="A0A1W2GEW4"/>
<dbReference type="EMBL" id="FWYF01000002">
    <property type="protein sequence ID" value="SMD34888.1"/>
    <property type="molecule type" value="Genomic_DNA"/>
</dbReference>
<keyword evidence="3" id="KW-0804">Transcription</keyword>
<gene>
    <name evidence="5" type="ORF">SAMN04488029_2235</name>
</gene>
<sequence length="296" mass="34382">MKKLKLQQTQEKDSYDLEDLNNFRIDVFSPLHCALDALGEGSRQKGFAIVWLKDGNGTHDLDLKRHYYEGSVMFVLAPGQIHKLNQFTESEGYVVRFSPAVFQHEQDFMNHVLDTCLFDSNTSCPVIQVDEKSKTTFESLFSQLHEEFLIQDVNASDIICSYLKILISQINRIKRKKSSDQVPINDAGYKLFRALKIAIEKNYKEHHSVQHYADLLHVQPRALNAVARKYADRSTGEIIQERLLLEAQRILYHEDKRVKEICYELGFDDPAYFTRFFKKHTGLAPQFYKDQVEVAL</sequence>
<dbReference type="SMART" id="SM00342">
    <property type="entry name" value="HTH_ARAC"/>
    <property type="match status" value="1"/>
</dbReference>
<reference evidence="5 6" key="1">
    <citation type="submission" date="2017-04" db="EMBL/GenBank/DDBJ databases">
        <authorList>
            <person name="Afonso C.L."/>
            <person name="Miller P.J."/>
            <person name="Scott M.A."/>
            <person name="Spackman E."/>
            <person name="Goraichik I."/>
            <person name="Dimitrov K.M."/>
            <person name="Suarez D.L."/>
            <person name="Swayne D.E."/>
        </authorList>
    </citation>
    <scope>NUCLEOTIDE SEQUENCE [LARGE SCALE GENOMIC DNA]</scope>
    <source>
        <strain evidence="5 6">DSM 26133</strain>
    </source>
</reference>
<evidence type="ECO:0000256" key="2">
    <source>
        <dbReference type="ARBA" id="ARBA00023125"/>
    </source>
</evidence>
<dbReference type="PRINTS" id="PR00032">
    <property type="entry name" value="HTHARAC"/>
</dbReference>
<dbReference type="PANTHER" id="PTHR43280">
    <property type="entry name" value="ARAC-FAMILY TRANSCRIPTIONAL REGULATOR"/>
    <property type="match status" value="1"/>
</dbReference>
<dbReference type="Pfam" id="PF12833">
    <property type="entry name" value="HTH_18"/>
    <property type="match status" value="1"/>
</dbReference>
<dbReference type="PANTHER" id="PTHR43280:SF32">
    <property type="entry name" value="TRANSCRIPTIONAL REGULATORY PROTEIN"/>
    <property type="match status" value="1"/>
</dbReference>
<accession>A0A1W2GEW4</accession>
<dbReference type="GO" id="GO:0003700">
    <property type="term" value="F:DNA-binding transcription factor activity"/>
    <property type="evidence" value="ECO:0007669"/>
    <property type="project" value="InterPro"/>
</dbReference>
<dbReference type="OrthoDB" id="9793451at2"/>
<keyword evidence="2 5" id="KW-0238">DNA-binding</keyword>
<evidence type="ECO:0000256" key="3">
    <source>
        <dbReference type="ARBA" id="ARBA00023163"/>
    </source>
</evidence>
<dbReference type="SUPFAM" id="SSF51215">
    <property type="entry name" value="Regulatory protein AraC"/>
    <property type="match status" value="1"/>
</dbReference>
<dbReference type="InterPro" id="IPR018060">
    <property type="entry name" value="HTH_AraC"/>
</dbReference>
<evidence type="ECO:0000259" key="4">
    <source>
        <dbReference type="PROSITE" id="PS01124"/>
    </source>
</evidence>
<dbReference type="STRING" id="692418.SAMN04488029_2235"/>
<feature type="domain" description="HTH araC/xylS-type" evidence="4">
    <location>
        <begin position="193"/>
        <end position="291"/>
    </location>
</feature>
<organism evidence="5 6">
    <name type="scientific">Reichenbachiella faecimaris</name>
    <dbReference type="NCBI Taxonomy" id="692418"/>
    <lineage>
        <taxon>Bacteria</taxon>
        <taxon>Pseudomonadati</taxon>
        <taxon>Bacteroidota</taxon>
        <taxon>Cytophagia</taxon>
        <taxon>Cytophagales</taxon>
        <taxon>Reichenbachiellaceae</taxon>
        <taxon>Reichenbachiella</taxon>
    </lineage>
</organism>
<dbReference type="InterPro" id="IPR037923">
    <property type="entry name" value="HTH-like"/>
</dbReference>
<evidence type="ECO:0000256" key="1">
    <source>
        <dbReference type="ARBA" id="ARBA00023015"/>
    </source>
</evidence>
<protein>
    <submittedName>
        <fullName evidence="5">AraC-type DNA-binding protein</fullName>
    </submittedName>
</protein>
<evidence type="ECO:0000313" key="5">
    <source>
        <dbReference type="EMBL" id="SMD34888.1"/>
    </source>
</evidence>
<name>A0A1W2GEW4_REIFA</name>
<dbReference type="InterPro" id="IPR009057">
    <property type="entry name" value="Homeodomain-like_sf"/>
</dbReference>
<dbReference type="InterPro" id="IPR020449">
    <property type="entry name" value="Tscrpt_reg_AraC-type_HTH"/>
</dbReference>
<dbReference type="RefSeq" id="WP_084372894.1">
    <property type="nucleotide sequence ID" value="NZ_FWYF01000002.1"/>
</dbReference>